<name>A0ABS3RBM1_9ACTN</name>
<keyword evidence="2" id="KW-0238">DNA-binding</keyword>
<evidence type="ECO:0000259" key="4">
    <source>
        <dbReference type="PROSITE" id="PS51118"/>
    </source>
</evidence>
<dbReference type="InterPro" id="IPR002577">
    <property type="entry name" value="HTH_HxlR"/>
</dbReference>
<comment type="caution">
    <text evidence="5">The sequence shown here is derived from an EMBL/GenBank/DDBJ whole genome shotgun (WGS) entry which is preliminary data.</text>
</comment>
<evidence type="ECO:0000256" key="1">
    <source>
        <dbReference type="ARBA" id="ARBA00023015"/>
    </source>
</evidence>
<accession>A0ABS3RBM1</accession>
<dbReference type="PANTHER" id="PTHR33204:SF18">
    <property type="entry name" value="TRANSCRIPTIONAL REGULATORY PROTEIN"/>
    <property type="match status" value="1"/>
</dbReference>
<reference evidence="5 6" key="1">
    <citation type="submission" date="2021-03" db="EMBL/GenBank/DDBJ databases">
        <authorList>
            <person name="Kanchanasin P."/>
            <person name="Saeng-In P."/>
            <person name="Phongsopitanun W."/>
            <person name="Yuki M."/>
            <person name="Kudo T."/>
            <person name="Ohkuma M."/>
            <person name="Tanasupawat S."/>
        </authorList>
    </citation>
    <scope>NUCLEOTIDE SEQUENCE [LARGE SCALE GENOMIC DNA]</scope>
    <source>
        <strain evidence="5 6">L46</strain>
    </source>
</reference>
<dbReference type="PROSITE" id="PS51118">
    <property type="entry name" value="HTH_HXLR"/>
    <property type="match status" value="1"/>
</dbReference>
<gene>
    <name evidence="5" type="ORF">J4557_38575</name>
</gene>
<evidence type="ECO:0000256" key="3">
    <source>
        <dbReference type="ARBA" id="ARBA00023163"/>
    </source>
</evidence>
<protein>
    <submittedName>
        <fullName evidence="5">Winged helix-turn-helix transcriptional regulator</fullName>
    </submittedName>
</protein>
<evidence type="ECO:0000256" key="2">
    <source>
        <dbReference type="ARBA" id="ARBA00023125"/>
    </source>
</evidence>
<feature type="domain" description="HTH hxlR-type" evidence="4">
    <location>
        <begin position="1"/>
        <end position="77"/>
    </location>
</feature>
<dbReference type="SUPFAM" id="SSF46785">
    <property type="entry name" value="Winged helix' DNA-binding domain"/>
    <property type="match status" value="1"/>
</dbReference>
<dbReference type="Pfam" id="PF01638">
    <property type="entry name" value="HxlR"/>
    <property type="match status" value="1"/>
</dbReference>
<dbReference type="Gene3D" id="1.10.10.10">
    <property type="entry name" value="Winged helix-like DNA-binding domain superfamily/Winged helix DNA-binding domain"/>
    <property type="match status" value="1"/>
</dbReference>
<dbReference type="PANTHER" id="PTHR33204">
    <property type="entry name" value="TRANSCRIPTIONAL REGULATOR, MARR FAMILY"/>
    <property type="match status" value="1"/>
</dbReference>
<keyword evidence="6" id="KW-1185">Reference proteome</keyword>
<dbReference type="Proteomes" id="UP000666915">
    <property type="component" value="Unassembled WGS sequence"/>
</dbReference>
<keyword evidence="1" id="KW-0805">Transcription regulation</keyword>
<dbReference type="InterPro" id="IPR036390">
    <property type="entry name" value="WH_DNA-bd_sf"/>
</dbReference>
<proteinExistence type="predicted"/>
<evidence type="ECO:0000313" key="6">
    <source>
        <dbReference type="Proteomes" id="UP000666915"/>
    </source>
</evidence>
<sequence>MRRTGSLGPQRYTDLRKGLPAIPPNILSARVEQLKESGLATCRALPHPERAVVYELTDYGRDLEAALIALGHWAPVP</sequence>
<dbReference type="InterPro" id="IPR036388">
    <property type="entry name" value="WH-like_DNA-bd_sf"/>
</dbReference>
<keyword evidence="3" id="KW-0804">Transcription</keyword>
<evidence type="ECO:0000313" key="5">
    <source>
        <dbReference type="EMBL" id="MBO2443447.1"/>
    </source>
</evidence>
<dbReference type="EMBL" id="JAGEOK010000033">
    <property type="protein sequence ID" value="MBO2443447.1"/>
    <property type="molecule type" value="Genomic_DNA"/>
</dbReference>
<organism evidence="5 6">
    <name type="scientific">Actinomadura nitritigenes</name>
    <dbReference type="NCBI Taxonomy" id="134602"/>
    <lineage>
        <taxon>Bacteria</taxon>
        <taxon>Bacillati</taxon>
        <taxon>Actinomycetota</taxon>
        <taxon>Actinomycetes</taxon>
        <taxon>Streptosporangiales</taxon>
        <taxon>Thermomonosporaceae</taxon>
        <taxon>Actinomadura</taxon>
    </lineage>
</organism>